<sequence length="591" mass="67660">MMTDENTGKAQDNIQLIKELTVEKNTLLVVNNIEKIDYLKTNVFNFNRLGIVLDLECEKSTEILHNCRNWPHFGDTKFWLIFYASSDYLNHFIQVDLAVNSEVKLAFPRNEIASATNTSDELIIQDLYNQAYDKGGVLKTTTVGYYDIRDGYVVTYFRSKYMDRRNLTGVNLKGLIVIQEPYEESLEDYMKSDENITVNTFNRFHSRLMFFCRRYYNFSLNVSSTKSWGYTQPNGHVDGIVGGLLRKEIDIGMSPIFVKQERLSLLSYGRKTWNLRAAFILRNPKSRKSYQIFLKPLSSGVWIGIVLLSLASIIAQLLIRGVVKSPRFPGSNADMTSSYIILRTLGSLCQQGMGSCSNLLSGRIVVIFTLLLGSMVYQFYSASLVSFLLNVPTTIITNMQGILDQGFGVGCQDTLYDRLYLARSSNNVTKEIYRRILKKTDNKTAFLQSEEGMELVKRGQYAFHIGLEMAYPIIQNTFDEHTICELREVPMWGKRHVHAAYQKNSPFKDAMDICLARLSENGVLNREYIFWHPKKPHCLLSGTAITINTGLNDFYPALAVLFIGMLLSLQILIMEHVWYNKTHAIIKPYCE</sequence>
<evidence type="ECO:0000256" key="5">
    <source>
        <dbReference type="ARBA" id="ARBA00023136"/>
    </source>
</evidence>
<feature type="transmembrane region" description="Helical" evidence="8">
    <location>
        <begin position="554"/>
        <end position="573"/>
    </location>
</feature>
<keyword evidence="7" id="KW-0325">Glycoprotein</keyword>
<evidence type="ECO:0000259" key="9">
    <source>
        <dbReference type="Pfam" id="PF24576"/>
    </source>
</evidence>
<dbReference type="InterPro" id="IPR057074">
    <property type="entry name" value="IR75A_N"/>
</dbReference>
<reference evidence="10" key="1">
    <citation type="submission" date="2020-08" db="EMBL/GenBank/DDBJ databases">
        <title>Genome sequencing and assembly of the red palm weevil Rhynchophorus ferrugineus.</title>
        <authorList>
            <person name="Dias G.B."/>
            <person name="Bergman C.M."/>
            <person name="Manee M."/>
        </authorList>
    </citation>
    <scope>NUCLEOTIDE SEQUENCE</scope>
    <source>
        <strain evidence="10">AA-2017</strain>
        <tissue evidence="10">Whole larva</tissue>
    </source>
</reference>
<evidence type="ECO:0000313" key="11">
    <source>
        <dbReference type="Proteomes" id="UP000625711"/>
    </source>
</evidence>
<evidence type="ECO:0000256" key="7">
    <source>
        <dbReference type="ARBA" id="ARBA00023180"/>
    </source>
</evidence>
<dbReference type="PANTHER" id="PTHR42643">
    <property type="entry name" value="IONOTROPIC RECEPTOR 20A-RELATED"/>
    <property type="match status" value="1"/>
</dbReference>
<dbReference type="PANTHER" id="PTHR42643:SF33">
    <property type="entry name" value="GLUTAMATE RECEPTOR 2-LIKE PROTEIN"/>
    <property type="match status" value="1"/>
</dbReference>
<keyword evidence="3 8" id="KW-0812">Transmembrane</keyword>
<evidence type="ECO:0000256" key="6">
    <source>
        <dbReference type="ARBA" id="ARBA00023170"/>
    </source>
</evidence>
<dbReference type="Pfam" id="PF24576">
    <property type="entry name" value="IR75A_N"/>
    <property type="match status" value="1"/>
</dbReference>
<keyword evidence="6" id="KW-0675">Receptor</keyword>
<dbReference type="GO" id="GO:0005886">
    <property type="term" value="C:plasma membrane"/>
    <property type="evidence" value="ECO:0007669"/>
    <property type="project" value="UniProtKB-SubCell"/>
</dbReference>
<evidence type="ECO:0000256" key="8">
    <source>
        <dbReference type="SAM" id="Phobius"/>
    </source>
</evidence>
<evidence type="ECO:0000256" key="2">
    <source>
        <dbReference type="ARBA" id="ARBA00022475"/>
    </source>
</evidence>
<evidence type="ECO:0000313" key="10">
    <source>
        <dbReference type="EMBL" id="KAF7270813.1"/>
    </source>
</evidence>
<keyword evidence="5 8" id="KW-0472">Membrane</keyword>
<dbReference type="Gene3D" id="1.10.287.70">
    <property type="match status" value="1"/>
</dbReference>
<gene>
    <name evidence="10" type="ORF">GWI33_016220</name>
</gene>
<feature type="transmembrane region" description="Helical" evidence="8">
    <location>
        <begin position="360"/>
        <end position="380"/>
    </location>
</feature>
<comment type="caution">
    <text evidence="10">The sequence shown here is derived from an EMBL/GenBank/DDBJ whole genome shotgun (WGS) entry which is preliminary data.</text>
</comment>
<dbReference type="InterPro" id="IPR052192">
    <property type="entry name" value="Insect_Ionotropic_Sensory_Rcpt"/>
</dbReference>
<protein>
    <recommendedName>
        <fullName evidence="9">Ionotropic receptor 75a N-terminal domain-containing protein</fullName>
    </recommendedName>
</protein>
<organism evidence="10 11">
    <name type="scientific">Rhynchophorus ferrugineus</name>
    <name type="common">Red palm weevil</name>
    <name type="synonym">Curculio ferrugineus</name>
    <dbReference type="NCBI Taxonomy" id="354439"/>
    <lineage>
        <taxon>Eukaryota</taxon>
        <taxon>Metazoa</taxon>
        <taxon>Ecdysozoa</taxon>
        <taxon>Arthropoda</taxon>
        <taxon>Hexapoda</taxon>
        <taxon>Insecta</taxon>
        <taxon>Pterygota</taxon>
        <taxon>Neoptera</taxon>
        <taxon>Endopterygota</taxon>
        <taxon>Coleoptera</taxon>
        <taxon>Polyphaga</taxon>
        <taxon>Cucujiformia</taxon>
        <taxon>Curculionidae</taxon>
        <taxon>Dryophthorinae</taxon>
        <taxon>Rhynchophorus</taxon>
    </lineage>
</organism>
<comment type="subcellular location">
    <subcellularLocation>
        <location evidence="1">Cell membrane</location>
        <topology evidence="1">Multi-pass membrane protein</topology>
    </subcellularLocation>
</comment>
<evidence type="ECO:0000256" key="4">
    <source>
        <dbReference type="ARBA" id="ARBA00022989"/>
    </source>
</evidence>
<name>A0A834I154_RHYFE</name>
<dbReference type="Gene3D" id="3.40.190.10">
    <property type="entry name" value="Periplasmic binding protein-like II"/>
    <property type="match status" value="1"/>
</dbReference>
<evidence type="ECO:0000256" key="3">
    <source>
        <dbReference type="ARBA" id="ARBA00022692"/>
    </source>
</evidence>
<keyword evidence="11" id="KW-1185">Reference proteome</keyword>
<dbReference type="SUPFAM" id="SSF53850">
    <property type="entry name" value="Periplasmic binding protein-like II"/>
    <property type="match status" value="1"/>
</dbReference>
<keyword evidence="4 8" id="KW-1133">Transmembrane helix</keyword>
<dbReference type="OrthoDB" id="413361at2759"/>
<feature type="domain" description="Ionotropic receptor 75a N-terminal" evidence="9">
    <location>
        <begin position="9"/>
        <end position="177"/>
    </location>
</feature>
<dbReference type="EMBL" id="JAACXV010014055">
    <property type="protein sequence ID" value="KAF7270813.1"/>
    <property type="molecule type" value="Genomic_DNA"/>
</dbReference>
<keyword evidence="2" id="KW-1003">Cell membrane</keyword>
<proteinExistence type="predicted"/>
<dbReference type="AlphaFoldDB" id="A0A834I154"/>
<accession>A0A834I154</accession>
<feature type="transmembrane region" description="Helical" evidence="8">
    <location>
        <begin position="300"/>
        <end position="319"/>
    </location>
</feature>
<dbReference type="Proteomes" id="UP000625711">
    <property type="component" value="Unassembled WGS sequence"/>
</dbReference>
<evidence type="ECO:0000256" key="1">
    <source>
        <dbReference type="ARBA" id="ARBA00004651"/>
    </source>
</evidence>